<dbReference type="GO" id="GO:0018114">
    <property type="term" value="F:threonine racemase activity"/>
    <property type="evidence" value="ECO:0007669"/>
    <property type="project" value="TreeGrafter"/>
</dbReference>
<keyword evidence="4 6" id="KW-0456">Lyase</keyword>
<dbReference type="EC" id="4.3.1.19" evidence="6"/>
<dbReference type="PANTHER" id="PTHR43050:SF1">
    <property type="entry name" value="SERINE RACEMASE"/>
    <property type="match status" value="1"/>
</dbReference>
<sequence length="314" mass="32843">MLPTIGDVKAAAERIKGIAVRTPLIRNDALDAQTGAKVFVKAENLQRGGAFKMRGATNAIAALAPEVRARGVIAFSSGNHAIAVSTAAKRFGVGAVIVMPIDAPKIKLDTTRSLGAEVVTYDRVKESREEIGAKLSGDRGLAMIKPFDDPFVIAGQGTAGLEIGEEISPDIVFVPASGGGLSTGTALALPKARIFAVEPAEHNDIQRTLETGSIQRNAPGIRSICDGLLTEQMGELTYPIARARFERVVPVSDEAVLRAMKFAFRHLKLVLEPSGAASLAALLEGGVDVRGQTVAIIASGGNVDAETFVRALAV</sequence>
<evidence type="ECO:0000256" key="2">
    <source>
        <dbReference type="ARBA" id="ARBA00010869"/>
    </source>
</evidence>
<evidence type="ECO:0000256" key="4">
    <source>
        <dbReference type="ARBA" id="ARBA00023239"/>
    </source>
</evidence>
<dbReference type="CDD" id="cd01562">
    <property type="entry name" value="Thr-dehyd"/>
    <property type="match status" value="1"/>
</dbReference>
<dbReference type="GO" id="GO:0070179">
    <property type="term" value="P:D-serine biosynthetic process"/>
    <property type="evidence" value="ECO:0007669"/>
    <property type="project" value="TreeGrafter"/>
</dbReference>
<organism evidence="6 7">
    <name type="scientific">Terricaulis silvestris</name>
    <dbReference type="NCBI Taxonomy" id="2686094"/>
    <lineage>
        <taxon>Bacteria</taxon>
        <taxon>Pseudomonadati</taxon>
        <taxon>Pseudomonadota</taxon>
        <taxon>Alphaproteobacteria</taxon>
        <taxon>Caulobacterales</taxon>
        <taxon>Caulobacteraceae</taxon>
        <taxon>Terricaulis</taxon>
    </lineage>
</organism>
<dbReference type="Gene3D" id="3.40.50.1100">
    <property type="match status" value="2"/>
</dbReference>
<dbReference type="EMBL" id="CP047045">
    <property type="protein sequence ID" value="QGZ95329.1"/>
    <property type="molecule type" value="Genomic_DNA"/>
</dbReference>
<dbReference type="GO" id="GO:0030170">
    <property type="term" value="F:pyridoxal phosphate binding"/>
    <property type="evidence" value="ECO:0007669"/>
    <property type="project" value="TreeGrafter"/>
</dbReference>
<evidence type="ECO:0000313" key="7">
    <source>
        <dbReference type="Proteomes" id="UP000431269"/>
    </source>
</evidence>
<evidence type="ECO:0000256" key="3">
    <source>
        <dbReference type="ARBA" id="ARBA00022898"/>
    </source>
</evidence>
<dbReference type="KEGG" id="tsv:DSM104635_02178"/>
<dbReference type="GO" id="GO:0005524">
    <property type="term" value="F:ATP binding"/>
    <property type="evidence" value="ECO:0007669"/>
    <property type="project" value="TreeGrafter"/>
</dbReference>
<keyword evidence="3" id="KW-0663">Pyridoxal phosphate</keyword>
<dbReference type="FunFam" id="3.40.50.1100:FF:000005">
    <property type="entry name" value="Threonine dehydratase catabolic"/>
    <property type="match status" value="1"/>
</dbReference>
<name>A0A6I6MKW5_9CAUL</name>
<dbReference type="GO" id="GO:0000287">
    <property type="term" value="F:magnesium ion binding"/>
    <property type="evidence" value="ECO:0007669"/>
    <property type="project" value="TreeGrafter"/>
</dbReference>
<gene>
    <name evidence="6" type="primary">tdcB_2</name>
    <name evidence="6" type="ORF">DSM104635_02178</name>
</gene>
<dbReference type="GO" id="GO:0030378">
    <property type="term" value="F:serine racemase activity"/>
    <property type="evidence" value="ECO:0007669"/>
    <property type="project" value="TreeGrafter"/>
</dbReference>
<protein>
    <submittedName>
        <fullName evidence="6">L-threonine dehydratase catabolic TdcB</fullName>
        <ecNumber evidence="6">4.3.1.19</ecNumber>
    </submittedName>
</protein>
<evidence type="ECO:0000256" key="1">
    <source>
        <dbReference type="ARBA" id="ARBA00001933"/>
    </source>
</evidence>
<dbReference type="GO" id="GO:0004794">
    <property type="term" value="F:threonine deaminase activity"/>
    <property type="evidence" value="ECO:0007669"/>
    <property type="project" value="UniProtKB-EC"/>
</dbReference>
<feature type="domain" description="Tryptophan synthase beta chain-like PALP" evidence="5">
    <location>
        <begin position="20"/>
        <end position="300"/>
    </location>
</feature>
<dbReference type="PANTHER" id="PTHR43050">
    <property type="entry name" value="SERINE / THREONINE RACEMASE FAMILY MEMBER"/>
    <property type="match status" value="1"/>
</dbReference>
<evidence type="ECO:0000259" key="5">
    <source>
        <dbReference type="Pfam" id="PF00291"/>
    </source>
</evidence>
<dbReference type="Proteomes" id="UP000431269">
    <property type="component" value="Chromosome"/>
</dbReference>
<dbReference type="InterPro" id="IPR001926">
    <property type="entry name" value="TrpB-like_PALP"/>
</dbReference>
<accession>A0A6I6MKW5</accession>
<dbReference type="Pfam" id="PF00291">
    <property type="entry name" value="PALP"/>
    <property type="match status" value="1"/>
</dbReference>
<dbReference type="GO" id="GO:0003941">
    <property type="term" value="F:L-serine ammonia-lyase activity"/>
    <property type="evidence" value="ECO:0007669"/>
    <property type="project" value="TreeGrafter"/>
</dbReference>
<keyword evidence="7" id="KW-1185">Reference proteome</keyword>
<comment type="similarity">
    <text evidence="2">Belongs to the serine/threonine dehydratase family.</text>
</comment>
<reference evidence="7" key="1">
    <citation type="submission" date="2019-12" db="EMBL/GenBank/DDBJ databases">
        <title>Complete genome of Terracaulis silvestris 0127_4.</title>
        <authorList>
            <person name="Vieira S."/>
            <person name="Riedel T."/>
            <person name="Sproer C."/>
            <person name="Pascual J."/>
            <person name="Boedeker C."/>
            <person name="Overmann J."/>
        </authorList>
    </citation>
    <scope>NUCLEOTIDE SEQUENCE [LARGE SCALE GENOMIC DNA]</scope>
    <source>
        <strain evidence="7">0127_4</strain>
    </source>
</reference>
<comment type="cofactor">
    <cofactor evidence="1">
        <name>pyridoxal 5'-phosphate</name>
        <dbReference type="ChEBI" id="CHEBI:597326"/>
    </cofactor>
</comment>
<dbReference type="RefSeq" id="WP_158766199.1">
    <property type="nucleotide sequence ID" value="NZ_CP047045.1"/>
</dbReference>
<dbReference type="InterPro" id="IPR036052">
    <property type="entry name" value="TrpB-like_PALP_sf"/>
</dbReference>
<dbReference type="AlphaFoldDB" id="A0A6I6MKW5"/>
<evidence type="ECO:0000313" key="6">
    <source>
        <dbReference type="EMBL" id="QGZ95329.1"/>
    </source>
</evidence>
<proteinExistence type="inferred from homology"/>
<dbReference type="SUPFAM" id="SSF53686">
    <property type="entry name" value="Tryptophan synthase beta subunit-like PLP-dependent enzymes"/>
    <property type="match status" value="1"/>
</dbReference>